<feature type="non-terminal residue" evidence="1">
    <location>
        <position position="1"/>
    </location>
</feature>
<dbReference type="Proteomes" id="UP000215335">
    <property type="component" value="Unassembled WGS sequence"/>
</dbReference>
<sequence>IDHRNVGGRKKENSWVFFSPSSRTNCLGKTNKANIILFLFVLNKIYNKVLIFHTHIDIFFCCTDYIDVLSEIEVIRAIITDEALIYVAGYVAYRIRSKYPMLGIPTREIPITDPIHWICHISRGSLIYPLDELLTSARILVKVFYCFHKEALSDTNLIIVKEANLVKRQINDRIQNFR</sequence>
<dbReference type="EMBL" id="NNAY01000451">
    <property type="protein sequence ID" value="OXU28297.1"/>
    <property type="molecule type" value="Genomic_DNA"/>
</dbReference>
<name>A0A232FD58_9HYME</name>
<proteinExistence type="predicted"/>
<organism evidence="1 2">
    <name type="scientific">Trichomalopsis sarcophagae</name>
    <dbReference type="NCBI Taxonomy" id="543379"/>
    <lineage>
        <taxon>Eukaryota</taxon>
        <taxon>Metazoa</taxon>
        <taxon>Ecdysozoa</taxon>
        <taxon>Arthropoda</taxon>
        <taxon>Hexapoda</taxon>
        <taxon>Insecta</taxon>
        <taxon>Pterygota</taxon>
        <taxon>Neoptera</taxon>
        <taxon>Endopterygota</taxon>
        <taxon>Hymenoptera</taxon>
        <taxon>Apocrita</taxon>
        <taxon>Proctotrupomorpha</taxon>
        <taxon>Chalcidoidea</taxon>
        <taxon>Pteromalidae</taxon>
        <taxon>Pteromalinae</taxon>
        <taxon>Trichomalopsis</taxon>
    </lineage>
</organism>
<reference evidence="1 2" key="1">
    <citation type="journal article" date="2017" name="Curr. Biol.">
        <title>The Evolution of Venom by Co-option of Single-Copy Genes.</title>
        <authorList>
            <person name="Martinson E.O."/>
            <person name="Mrinalini"/>
            <person name="Kelkar Y.D."/>
            <person name="Chang C.H."/>
            <person name="Werren J.H."/>
        </authorList>
    </citation>
    <scope>NUCLEOTIDE SEQUENCE [LARGE SCALE GENOMIC DNA]</scope>
    <source>
        <strain evidence="1 2">Alberta</strain>
        <tissue evidence="1">Whole body</tissue>
    </source>
</reference>
<evidence type="ECO:0000313" key="2">
    <source>
        <dbReference type="Proteomes" id="UP000215335"/>
    </source>
</evidence>
<accession>A0A232FD58</accession>
<dbReference type="AlphaFoldDB" id="A0A232FD58"/>
<keyword evidence="2" id="KW-1185">Reference proteome</keyword>
<comment type="caution">
    <text evidence="1">The sequence shown here is derived from an EMBL/GenBank/DDBJ whole genome shotgun (WGS) entry which is preliminary data.</text>
</comment>
<evidence type="ECO:0000313" key="1">
    <source>
        <dbReference type="EMBL" id="OXU28297.1"/>
    </source>
</evidence>
<protein>
    <submittedName>
        <fullName evidence="1">Uncharacterized protein</fullName>
    </submittedName>
</protein>
<dbReference type="OrthoDB" id="7555100at2759"/>
<gene>
    <name evidence="1" type="ORF">TSAR_016661</name>
</gene>